<name>A0A1S2VB65_9BACT</name>
<dbReference type="SUPFAM" id="SSF49785">
    <property type="entry name" value="Galactose-binding domain-like"/>
    <property type="match status" value="1"/>
</dbReference>
<feature type="domain" description="Beta-mannosidase-like galactose-binding" evidence="3">
    <location>
        <begin position="794"/>
        <end position="869"/>
    </location>
</feature>
<dbReference type="AlphaFoldDB" id="A0A1S2VB65"/>
<keyword evidence="5" id="KW-1185">Reference proteome</keyword>
<reference evidence="4 5" key="1">
    <citation type="submission" date="2016-10" db="EMBL/GenBank/DDBJ databases">
        <title>Arsenicibacter rosenii gen. nov., sp. nov., an efficient arsenic-methylating bacterium isolated from an arsenic-contaminated paddy soil.</title>
        <authorList>
            <person name="Huang K."/>
        </authorList>
    </citation>
    <scope>NUCLEOTIDE SEQUENCE [LARGE SCALE GENOMIC DNA]</scope>
    <source>
        <strain evidence="4 5">SM-1</strain>
    </source>
</reference>
<dbReference type="InterPro" id="IPR008979">
    <property type="entry name" value="Galactose-bd-like_sf"/>
</dbReference>
<dbReference type="InterPro" id="IPR054593">
    <property type="entry name" value="Beta-mannosidase-like_N2"/>
</dbReference>
<dbReference type="Gene3D" id="2.60.120.260">
    <property type="entry name" value="Galactose-binding domain-like"/>
    <property type="match status" value="1"/>
</dbReference>
<proteinExistence type="predicted"/>
<dbReference type="NCBIfam" id="NF045579">
    <property type="entry name" value="rhamnoside_JR"/>
    <property type="match status" value="1"/>
</dbReference>
<dbReference type="RefSeq" id="WP_071506405.1">
    <property type="nucleotide sequence ID" value="NZ_MORL01000031.1"/>
</dbReference>
<accession>A0A1S2VB65</accession>
<dbReference type="Pfam" id="PF17132">
    <property type="entry name" value="Glyco_hydro_106"/>
    <property type="match status" value="1"/>
</dbReference>
<comment type="caution">
    <text evidence="4">The sequence shown here is derived from an EMBL/GenBank/DDBJ whole genome shotgun (WGS) entry which is preliminary data.</text>
</comment>
<dbReference type="PANTHER" id="PTHR43817:SF1">
    <property type="entry name" value="HYDROLASE, FAMILY 43, PUTATIVE (AFU_ORTHOLOGUE AFUA_3G01660)-RELATED"/>
    <property type="match status" value="1"/>
</dbReference>
<evidence type="ECO:0000256" key="2">
    <source>
        <dbReference type="ARBA" id="ARBA00022801"/>
    </source>
</evidence>
<gene>
    <name evidence="4" type="ORF">BLX24_27270</name>
</gene>
<organism evidence="4 5">
    <name type="scientific">Arsenicibacter rosenii</name>
    <dbReference type="NCBI Taxonomy" id="1750698"/>
    <lineage>
        <taxon>Bacteria</taxon>
        <taxon>Pseudomonadati</taxon>
        <taxon>Bacteroidota</taxon>
        <taxon>Cytophagia</taxon>
        <taxon>Cytophagales</taxon>
        <taxon>Spirosomataceae</taxon>
        <taxon>Arsenicibacter</taxon>
    </lineage>
</organism>
<dbReference type="PANTHER" id="PTHR43817">
    <property type="entry name" value="GLYCOSYL HYDROLASE"/>
    <property type="match status" value="1"/>
</dbReference>
<dbReference type="EMBL" id="MORL01000031">
    <property type="protein sequence ID" value="OIN55943.1"/>
    <property type="molecule type" value="Genomic_DNA"/>
</dbReference>
<evidence type="ECO:0000313" key="5">
    <source>
        <dbReference type="Proteomes" id="UP000181790"/>
    </source>
</evidence>
<keyword evidence="2" id="KW-0378">Hydrolase</keyword>
<keyword evidence="1" id="KW-0732">Signal</keyword>
<dbReference type="Proteomes" id="UP000181790">
    <property type="component" value="Unassembled WGS sequence"/>
</dbReference>
<evidence type="ECO:0000259" key="3">
    <source>
        <dbReference type="Pfam" id="PF22666"/>
    </source>
</evidence>
<evidence type="ECO:0000256" key="1">
    <source>
        <dbReference type="ARBA" id="ARBA00022729"/>
    </source>
</evidence>
<protein>
    <recommendedName>
        <fullName evidence="3">Beta-mannosidase-like galactose-binding domain-containing protein</fullName>
    </recommendedName>
</protein>
<sequence>MKSPVFLLGLGVVCAILAFRTPWSRPHAVPGSDLRAGFKNPPVHARPKVYWWWLNGYVDTVRLKQELRAIKEAGLGGVDIFEIGLPPASDPNQIIPAGPAFMSDASVKTIGMAIREAGKLGLDVGLNLASSWNAGGTWVKPEHAAKTIYVSKTTVRGGENHTLTLPFPVITPDRQGNKRPIQYGPDGRPAWYEEIAVVAFPAGAKGTLDTAQVVNLSARFNPKTGALTWQAPAGNWEVCRYICANSGEQLIRPTPHSAGPIIDHFDSSATRMHVLYFIDRLRPIVGDFTGSPLKNLYLASYEAKEFTWTPTLPVAFRKLHGYDLYKFLPAVFNREWYKPGLAAAFQTDIDKAFSELMINNHYRKAKEICNRYGLQIISESGGPGHLHHIPVETLKALGALDVPRGENWYNRTFFLENDKDSLVDMIFLVKEIAAASHIYKRGIVEQESFTSYWDWQEGPADLKPLADRAFCEGMNRLVIHGFAHNPAGMGYPGIAYFAGTHYNDRNGWWPKSKPFNDYLSRISYILQKTDFVADVLHYYGDGVPNLVPPKNTRYVVGPGYDYEVINTDVLLRDLTVKDGKWVLPGVGSYHVLDLGKGGRIPDAVREKIRKLMAAGGRVTEGEPVLKVLTTMGIRPDFSYAGQKADQRYTPIDHIHYRNAGQDFYLIRNTTNQWITQPCYFRQTAETAEFWDPVTGGITAMAGQQQADGLAQLRVTLPPYGSGFVVFGKGPATATSQAAIRMVAGPDSKLLQSVAGPWQVTFPKDHGAPAAVTLPALMSWTASENEGVKYFSGMATYRKAFNWRPAARPGKGQRIWLDLGRVAKVGEVWLNNKPCGIVWTAPYRVDITDALKTGENVLTVEVANTWSNRLTGDGITGKTYTKTNITKANKNLVAWKDLPLIESGLLGPVTIQTTR</sequence>
<dbReference type="Pfam" id="PF22666">
    <property type="entry name" value="Glyco_hydro_2_N2"/>
    <property type="match status" value="1"/>
</dbReference>
<dbReference type="GO" id="GO:0004553">
    <property type="term" value="F:hydrolase activity, hydrolyzing O-glycosyl compounds"/>
    <property type="evidence" value="ECO:0007669"/>
    <property type="project" value="UniProtKB-ARBA"/>
</dbReference>
<evidence type="ECO:0000313" key="4">
    <source>
        <dbReference type="EMBL" id="OIN55943.1"/>
    </source>
</evidence>